<gene>
    <name evidence="1" type="ORF">PZE19_01665</name>
</gene>
<accession>A0ABT6F4H4</accession>
<evidence type="ECO:0000313" key="2">
    <source>
        <dbReference type="Proteomes" id="UP001216907"/>
    </source>
</evidence>
<dbReference type="EMBL" id="JARRAG010000001">
    <property type="protein sequence ID" value="MDG3002481.1"/>
    <property type="molecule type" value="Genomic_DNA"/>
</dbReference>
<proteinExistence type="predicted"/>
<reference evidence="1 2" key="1">
    <citation type="submission" date="2023-03" db="EMBL/GenBank/DDBJ databases">
        <title>Paludisphaera mucosa sp. nov. a novel planctomycete from northern fen.</title>
        <authorList>
            <person name="Ivanova A."/>
        </authorList>
    </citation>
    <scope>NUCLEOTIDE SEQUENCE [LARGE SCALE GENOMIC DNA]</scope>
    <source>
        <strain evidence="1 2">Pla2</strain>
    </source>
</reference>
<comment type="caution">
    <text evidence="1">The sequence shown here is derived from an EMBL/GenBank/DDBJ whole genome shotgun (WGS) entry which is preliminary data.</text>
</comment>
<dbReference type="Proteomes" id="UP001216907">
    <property type="component" value="Unassembled WGS sequence"/>
</dbReference>
<protein>
    <submittedName>
        <fullName evidence="1">Uncharacterized protein</fullName>
    </submittedName>
</protein>
<name>A0ABT6F4H4_9BACT</name>
<organism evidence="1 2">
    <name type="scientific">Paludisphaera mucosa</name>
    <dbReference type="NCBI Taxonomy" id="3030827"/>
    <lineage>
        <taxon>Bacteria</taxon>
        <taxon>Pseudomonadati</taxon>
        <taxon>Planctomycetota</taxon>
        <taxon>Planctomycetia</taxon>
        <taxon>Isosphaerales</taxon>
        <taxon>Isosphaeraceae</taxon>
        <taxon>Paludisphaera</taxon>
    </lineage>
</organism>
<keyword evidence="2" id="KW-1185">Reference proteome</keyword>
<evidence type="ECO:0000313" key="1">
    <source>
        <dbReference type="EMBL" id="MDG3002481.1"/>
    </source>
</evidence>
<dbReference type="RefSeq" id="WP_277858845.1">
    <property type="nucleotide sequence ID" value="NZ_JARRAG010000001.1"/>
</dbReference>
<sequence length="130" mass="14877">MSMLLFPDAALDILRGASYRPEAERSYDILSGSYWWCDELVRETFAACRRHDSWAFRYLMGYRGSLIRGAPDAELMPVWEQVARACPHWPGLRPERNSPTLAGELHREGRKKCAEFLSWERESPGQATGG</sequence>